<dbReference type="Gene3D" id="1.20.1250.20">
    <property type="entry name" value="MFS general substrate transporter like domains"/>
    <property type="match status" value="1"/>
</dbReference>
<dbReference type="EMBL" id="VFOF01000001">
    <property type="protein sequence ID" value="TQL17571.1"/>
    <property type="molecule type" value="Genomic_DNA"/>
</dbReference>
<dbReference type="InterPro" id="IPR036259">
    <property type="entry name" value="MFS_trans_sf"/>
</dbReference>
<dbReference type="PROSITE" id="PS50850">
    <property type="entry name" value="MFS"/>
    <property type="match status" value="1"/>
</dbReference>
<feature type="transmembrane region" description="Helical" evidence="4">
    <location>
        <begin position="12"/>
        <end position="37"/>
    </location>
</feature>
<dbReference type="GO" id="GO:0022857">
    <property type="term" value="F:transmembrane transporter activity"/>
    <property type="evidence" value="ECO:0007669"/>
    <property type="project" value="InterPro"/>
</dbReference>
<keyword evidence="1 4" id="KW-0812">Transmembrane</keyword>
<evidence type="ECO:0000259" key="5">
    <source>
        <dbReference type="PROSITE" id="PS50850"/>
    </source>
</evidence>
<evidence type="ECO:0000256" key="3">
    <source>
        <dbReference type="ARBA" id="ARBA00023136"/>
    </source>
</evidence>
<feature type="transmembrane region" description="Helical" evidence="4">
    <location>
        <begin position="77"/>
        <end position="96"/>
    </location>
</feature>
<accession>A0A542W1V5</accession>
<dbReference type="RefSeq" id="WP_141919898.1">
    <property type="nucleotide sequence ID" value="NZ_VFOF01000001.1"/>
</dbReference>
<keyword evidence="2 4" id="KW-1133">Transmembrane helix</keyword>
<feature type="transmembrane region" description="Helical" evidence="4">
    <location>
        <begin position="171"/>
        <end position="194"/>
    </location>
</feature>
<comment type="caution">
    <text evidence="6">The sequence shown here is derived from an EMBL/GenBank/DDBJ whole genome shotgun (WGS) entry which is preliminary data.</text>
</comment>
<sequence length="199" mass="21370">MPSIATDLFRSKIFTLSVATAFLAFMAAGLIFAGLPLLLYEKLVSHSAALFFIPWSVAAFLMAFFAGDLRRYCSAAMLESIGLVCLGCGISLIAFIPTHAQPIYIIVAMAIAGGGFGLAQYSNQHILIESTPATRSQEARRILKISHLLGMIIGGLLVFAFYLYIPTKNGAEIVLSLGALMAFLASVMSFSRLLKLAHS</sequence>
<proteinExistence type="predicted"/>
<evidence type="ECO:0000256" key="2">
    <source>
        <dbReference type="ARBA" id="ARBA00022989"/>
    </source>
</evidence>
<feature type="transmembrane region" description="Helical" evidence="4">
    <location>
        <begin position="142"/>
        <end position="165"/>
    </location>
</feature>
<evidence type="ECO:0000313" key="6">
    <source>
        <dbReference type="EMBL" id="TQL17571.1"/>
    </source>
</evidence>
<feature type="domain" description="Major facilitator superfamily (MFS) profile" evidence="5">
    <location>
        <begin position="13"/>
        <end position="199"/>
    </location>
</feature>
<keyword evidence="3 4" id="KW-0472">Membrane</keyword>
<organism evidence="6 7">
    <name type="scientific">Zymomonas mobilis</name>
    <dbReference type="NCBI Taxonomy" id="542"/>
    <lineage>
        <taxon>Bacteria</taxon>
        <taxon>Pseudomonadati</taxon>
        <taxon>Pseudomonadota</taxon>
        <taxon>Alphaproteobacteria</taxon>
        <taxon>Sphingomonadales</taxon>
        <taxon>Zymomonadaceae</taxon>
        <taxon>Zymomonas</taxon>
    </lineage>
</organism>
<dbReference type="OrthoDB" id="9812221at2"/>
<name>A0A542W1V5_ZYMMB</name>
<protein>
    <recommendedName>
        <fullName evidence="5">Major facilitator superfamily (MFS) profile domain-containing protein</fullName>
    </recommendedName>
</protein>
<feature type="transmembrane region" description="Helical" evidence="4">
    <location>
        <begin position="43"/>
        <end position="65"/>
    </location>
</feature>
<evidence type="ECO:0000313" key="7">
    <source>
        <dbReference type="Proteomes" id="UP000316887"/>
    </source>
</evidence>
<dbReference type="SUPFAM" id="SSF103473">
    <property type="entry name" value="MFS general substrate transporter"/>
    <property type="match status" value="1"/>
</dbReference>
<dbReference type="AlphaFoldDB" id="A0A542W1V5"/>
<evidence type="ECO:0000256" key="1">
    <source>
        <dbReference type="ARBA" id="ARBA00022692"/>
    </source>
</evidence>
<evidence type="ECO:0000256" key="4">
    <source>
        <dbReference type="SAM" id="Phobius"/>
    </source>
</evidence>
<reference evidence="6 7" key="1">
    <citation type="submission" date="2019-06" db="EMBL/GenBank/DDBJ databases">
        <title>Genome sequencing of Zymomonas mobilis strains for genetic engineering and biofuel applications.</title>
        <authorList>
            <person name="Teravest M."/>
        </authorList>
    </citation>
    <scope>NUCLEOTIDE SEQUENCE [LARGE SCALE GENOMIC DNA]</scope>
    <source>
        <strain evidence="6 7">AN0101</strain>
    </source>
</reference>
<feature type="transmembrane region" description="Helical" evidence="4">
    <location>
        <begin position="102"/>
        <end position="121"/>
    </location>
</feature>
<dbReference type="InterPro" id="IPR020846">
    <property type="entry name" value="MFS_dom"/>
</dbReference>
<gene>
    <name evidence="6" type="ORF">FBY58_1163</name>
</gene>
<dbReference type="Proteomes" id="UP000316887">
    <property type="component" value="Unassembled WGS sequence"/>
</dbReference>